<organism evidence="2 3">
    <name type="scientific">Dryococelus australis</name>
    <dbReference type="NCBI Taxonomy" id="614101"/>
    <lineage>
        <taxon>Eukaryota</taxon>
        <taxon>Metazoa</taxon>
        <taxon>Ecdysozoa</taxon>
        <taxon>Arthropoda</taxon>
        <taxon>Hexapoda</taxon>
        <taxon>Insecta</taxon>
        <taxon>Pterygota</taxon>
        <taxon>Neoptera</taxon>
        <taxon>Polyneoptera</taxon>
        <taxon>Phasmatodea</taxon>
        <taxon>Verophasmatodea</taxon>
        <taxon>Anareolatae</taxon>
        <taxon>Phasmatidae</taxon>
        <taxon>Eurycanthinae</taxon>
        <taxon>Dryococelus</taxon>
    </lineage>
</organism>
<protein>
    <submittedName>
        <fullName evidence="2">Uncharacterized protein</fullName>
    </submittedName>
</protein>
<feature type="region of interest" description="Disordered" evidence="1">
    <location>
        <begin position="1"/>
        <end position="39"/>
    </location>
</feature>
<comment type="caution">
    <text evidence="2">The sequence shown here is derived from an EMBL/GenBank/DDBJ whole genome shotgun (WGS) entry which is preliminary data.</text>
</comment>
<feature type="region of interest" description="Disordered" evidence="1">
    <location>
        <begin position="373"/>
        <end position="404"/>
    </location>
</feature>
<gene>
    <name evidence="2" type="ORF">PR048_018985</name>
</gene>
<evidence type="ECO:0000256" key="1">
    <source>
        <dbReference type="SAM" id="MobiDB-lite"/>
    </source>
</evidence>
<reference evidence="2 3" key="1">
    <citation type="submission" date="2023-02" db="EMBL/GenBank/DDBJ databases">
        <title>LHISI_Scaffold_Assembly.</title>
        <authorList>
            <person name="Stuart O.P."/>
            <person name="Cleave R."/>
            <person name="Magrath M.J.L."/>
            <person name="Mikheyev A.S."/>
        </authorList>
    </citation>
    <scope>NUCLEOTIDE SEQUENCE [LARGE SCALE GENOMIC DNA]</scope>
    <source>
        <strain evidence="2">Daus_M_001</strain>
        <tissue evidence="2">Leg muscle</tissue>
    </source>
</reference>
<evidence type="ECO:0000313" key="3">
    <source>
        <dbReference type="Proteomes" id="UP001159363"/>
    </source>
</evidence>
<dbReference type="EMBL" id="JARBHB010000007">
    <property type="protein sequence ID" value="KAJ8878407.1"/>
    <property type="molecule type" value="Genomic_DNA"/>
</dbReference>
<proteinExistence type="predicted"/>
<dbReference type="Proteomes" id="UP001159363">
    <property type="component" value="Chromosome 6"/>
</dbReference>
<accession>A0ABQ9H2C3</accession>
<feature type="compositionally biased region" description="Basic and acidic residues" evidence="1">
    <location>
        <begin position="373"/>
        <end position="388"/>
    </location>
</feature>
<feature type="compositionally biased region" description="Polar residues" evidence="1">
    <location>
        <begin position="22"/>
        <end position="31"/>
    </location>
</feature>
<name>A0ABQ9H2C3_9NEOP</name>
<feature type="compositionally biased region" description="Basic and acidic residues" evidence="1">
    <location>
        <begin position="11"/>
        <end position="20"/>
    </location>
</feature>
<sequence length="433" mass="48109">MPSTREYGAAGEREIPEKTRRPTASSGTIPTCENPVTRPEIDSGSPLWEASRVTAQPPRPLNLVEDMCCLQERSSSDGMLRMEGNMYIRTPTMFATFPTCEIKRITLRQESIPFCLVHIYADHARQTERAEQMVVLVLPLCLFCAIGVRVKQACIEGCEASRVRLLRHPRRDTDENSRRNRALGNYSEIYYILSFAWRTMCNYIGETTPSVVERGDSLAALNIEVSEPMRVSGVSMQQRWNERAGETQKSPRKPADQWHLARTGIEPGSPWWEARGLTAQRPYSPYNPPPPPGCGGVVVRLIVLNQREPGSIPSEVLPGFPHVGIVPDVPLVGEFSRGFLGFPRPFIPALLRAHIASPSSALKISLEVSAEQRRNARAGGRDIPEKTRRPAVSSGTIPTCENPRVTPPGIEFGLPCWEASSLTIKPPRPRTSL</sequence>
<keyword evidence="3" id="KW-1185">Reference proteome</keyword>
<evidence type="ECO:0000313" key="2">
    <source>
        <dbReference type="EMBL" id="KAJ8878407.1"/>
    </source>
</evidence>